<feature type="signal peptide" evidence="1">
    <location>
        <begin position="1"/>
        <end position="22"/>
    </location>
</feature>
<proteinExistence type="predicted"/>
<evidence type="ECO:0000313" key="3">
    <source>
        <dbReference type="Proteomes" id="UP001339167"/>
    </source>
</evidence>
<sequence length="149" mass="16987">MRVIPIFFIVLLVGCSMPPKTADEFKTSRYAPLKFEADLKVDEAFQLLIDEYAKCYQVSNSTMIPVGGAFIGSHESKTVEASQLTDRSYQIAVRRRVNFHSWYERMIELIGENGTQTKISVYQLPAYDSKNKTTIERFLSGEKVSICEN</sequence>
<protein>
    <recommendedName>
        <fullName evidence="4">Lipoprotein</fullName>
    </recommendedName>
</protein>
<dbReference type="EMBL" id="JAUGZK010000014">
    <property type="protein sequence ID" value="MEE2025553.1"/>
    <property type="molecule type" value="Genomic_DNA"/>
</dbReference>
<dbReference type="PROSITE" id="PS51257">
    <property type="entry name" value="PROKAR_LIPOPROTEIN"/>
    <property type="match status" value="1"/>
</dbReference>
<comment type="caution">
    <text evidence="2">The sequence shown here is derived from an EMBL/GenBank/DDBJ whole genome shotgun (WGS) entry which is preliminary data.</text>
</comment>
<dbReference type="Proteomes" id="UP001339167">
    <property type="component" value="Unassembled WGS sequence"/>
</dbReference>
<organism evidence="2 3">
    <name type="scientific">Alkalimonas mucilaginosa</name>
    <dbReference type="NCBI Taxonomy" id="3057676"/>
    <lineage>
        <taxon>Bacteria</taxon>
        <taxon>Pseudomonadati</taxon>
        <taxon>Pseudomonadota</taxon>
        <taxon>Gammaproteobacteria</taxon>
        <taxon>Alkalimonas</taxon>
    </lineage>
</organism>
<evidence type="ECO:0008006" key="4">
    <source>
        <dbReference type="Google" id="ProtNLM"/>
    </source>
</evidence>
<feature type="chain" id="PRO_5045412610" description="Lipoprotein" evidence="1">
    <location>
        <begin position="23"/>
        <end position="149"/>
    </location>
</feature>
<accession>A0ABU7JKQ8</accession>
<evidence type="ECO:0000313" key="2">
    <source>
        <dbReference type="EMBL" id="MEE2025553.1"/>
    </source>
</evidence>
<name>A0ABU7JKQ8_9GAMM</name>
<keyword evidence="1" id="KW-0732">Signal</keyword>
<keyword evidence="3" id="KW-1185">Reference proteome</keyword>
<dbReference type="RefSeq" id="WP_330088867.1">
    <property type="nucleotide sequence ID" value="NZ_JAUGZK010000014.1"/>
</dbReference>
<evidence type="ECO:0000256" key="1">
    <source>
        <dbReference type="SAM" id="SignalP"/>
    </source>
</evidence>
<reference evidence="2 3" key="1">
    <citation type="submission" date="2023-06" db="EMBL/GenBank/DDBJ databases">
        <title>Alkalimonas sp., MEB004 an alkaliphilic bacterium isolated from Lonar Lake, India.</title>
        <authorList>
            <person name="Joshi A."/>
            <person name="Thite S."/>
        </authorList>
    </citation>
    <scope>NUCLEOTIDE SEQUENCE [LARGE SCALE GENOMIC DNA]</scope>
    <source>
        <strain evidence="2 3">MEB004</strain>
    </source>
</reference>
<gene>
    <name evidence="2" type="ORF">QWF21_15045</name>
</gene>